<comment type="caution">
    <text evidence="3">The sequence shown here is derived from an EMBL/GenBank/DDBJ whole genome shotgun (WGS) entry which is preliminary data.</text>
</comment>
<keyword evidence="2" id="KW-0732">Signal</keyword>
<evidence type="ECO:0000256" key="1">
    <source>
        <dbReference type="SAM" id="MobiDB-lite"/>
    </source>
</evidence>
<evidence type="ECO:0000313" key="4">
    <source>
        <dbReference type="Proteomes" id="UP000033035"/>
    </source>
</evidence>
<reference evidence="3 4" key="1">
    <citation type="submission" date="2013-04" db="EMBL/GenBank/DDBJ databases">
        <title>The Genome Sequence of Parabacteroides gordonii DSM 23371.</title>
        <authorList>
            <consortium name="The Broad Institute Genomics Platform"/>
            <person name="Earl A."/>
            <person name="Ward D."/>
            <person name="Feldgarden M."/>
            <person name="Gevers D."/>
            <person name="Martens E."/>
            <person name="Sakamoto M."/>
            <person name="Benno Y."/>
            <person name="Suzuki N."/>
            <person name="Matsunaga N."/>
            <person name="Koshihara K."/>
            <person name="Seki M."/>
            <person name="Komiya H."/>
            <person name="Walker B."/>
            <person name="Young S."/>
            <person name="Zeng Q."/>
            <person name="Gargeya S."/>
            <person name="Fitzgerald M."/>
            <person name="Haas B."/>
            <person name="Abouelleil A."/>
            <person name="Allen A.W."/>
            <person name="Alvarado L."/>
            <person name="Arachchi H.M."/>
            <person name="Berlin A.M."/>
            <person name="Chapman S.B."/>
            <person name="Gainer-Dewar J."/>
            <person name="Goldberg J."/>
            <person name="Griggs A."/>
            <person name="Gujja S."/>
            <person name="Hansen M."/>
            <person name="Howarth C."/>
            <person name="Imamovic A."/>
            <person name="Ireland A."/>
            <person name="Larimer J."/>
            <person name="McCowan C."/>
            <person name="Murphy C."/>
            <person name="Pearson M."/>
            <person name="Poon T.W."/>
            <person name="Priest M."/>
            <person name="Roberts A."/>
            <person name="Saif S."/>
            <person name="Shea T."/>
            <person name="Sisk P."/>
            <person name="Sykes S."/>
            <person name="Wortman J."/>
            <person name="Nusbaum C."/>
            <person name="Birren B."/>
        </authorList>
    </citation>
    <scope>NUCLEOTIDE SEQUENCE [LARGE SCALE GENOMIC DNA]</scope>
    <source>
        <strain evidence="3 4">MS-1</strain>
    </source>
</reference>
<dbReference type="PROSITE" id="PS51257">
    <property type="entry name" value="PROKAR_LIPOPROTEIN"/>
    <property type="match status" value="1"/>
</dbReference>
<feature type="compositionally biased region" description="Acidic residues" evidence="1">
    <location>
        <begin position="530"/>
        <end position="541"/>
    </location>
</feature>
<gene>
    <name evidence="3" type="ORF">HMPREF1536_04196</name>
</gene>
<evidence type="ECO:0000313" key="3">
    <source>
        <dbReference type="EMBL" id="KKB50657.1"/>
    </source>
</evidence>
<evidence type="ECO:0000256" key="2">
    <source>
        <dbReference type="SAM" id="SignalP"/>
    </source>
</evidence>
<organism evidence="3 4">
    <name type="scientific">Parabacteroides gordonii MS-1 = DSM 23371</name>
    <dbReference type="NCBI Taxonomy" id="1203610"/>
    <lineage>
        <taxon>Bacteria</taxon>
        <taxon>Pseudomonadati</taxon>
        <taxon>Bacteroidota</taxon>
        <taxon>Bacteroidia</taxon>
        <taxon>Bacteroidales</taxon>
        <taxon>Tannerellaceae</taxon>
        <taxon>Parabacteroides</taxon>
    </lineage>
</organism>
<dbReference type="Pfam" id="PF13149">
    <property type="entry name" value="Mfa_like_1"/>
    <property type="match status" value="1"/>
</dbReference>
<dbReference type="EMBL" id="AQHW01000020">
    <property type="protein sequence ID" value="KKB50657.1"/>
    <property type="molecule type" value="Genomic_DNA"/>
</dbReference>
<keyword evidence="4" id="KW-1185">Reference proteome</keyword>
<sequence>MRLDYLVAKPFLLATLLLLAACHDDDKPQHEGEGQLMVTVDNPGNQALTLRVFGKGLEEPLENRFEAGNAADVLEAWLPVGAYDALLTGSSEEITLDATGSFNAATAIVNIPEGSSTMPALDSPVYVAAHSDITVTEGEKQELSLVPEDIRQILRLTVTVSDGRITSPIEATLGSVAREVSLVTSDPVSSATLGLSLPAPGAEQTSRALAGILGIVWPRENESATTDNGHLLTLTWQTADGKKQTYSEDVSEQLFRPSQSGADTLDLAVTIREEAANVPIHLYTGIKTRAMIDEFKQTPVCIAAGTTAGQYTESWDGTATDGEILLTPERYYPADGSPLFLRGYHPVAPLTNGEVKYTLTGQEDLMLSVEQNGSLTDRFSAAKTPLTYSHLLSQLNFTLRLKGAPKNYRVRSVHLNGMAASAVVNLFSGKVEPIGTAGPVVVYSDPGTGGFPIVDGVVTLPGYVLVQPEASLSLDLVLNIDGNPANDLSFKDLPVQFGEGGTEGGSAYEVEISLEIPDTPDPAPTPDPDPAPDPDDPDDPVTPDIPDPDPPTPPTPPEPDAENGVKVTVKAKVIDWSKGDSGNVGV</sequence>
<accession>A0A0F5IZP2</accession>
<feature type="signal peptide" evidence="2">
    <location>
        <begin position="1"/>
        <end position="20"/>
    </location>
</feature>
<feature type="compositionally biased region" description="Pro residues" evidence="1">
    <location>
        <begin position="519"/>
        <end position="529"/>
    </location>
</feature>
<proteinExistence type="predicted"/>
<dbReference type="InterPro" id="IPR025049">
    <property type="entry name" value="Mfa-like_1"/>
</dbReference>
<protein>
    <recommendedName>
        <fullName evidence="5">Major fimbrial subunit protein N-terminal domain-containing protein</fullName>
    </recommendedName>
</protein>
<dbReference type="AlphaFoldDB" id="A0A0F5IZP2"/>
<dbReference type="RefSeq" id="WP_028729283.1">
    <property type="nucleotide sequence ID" value="NZ_KE386763.1"/>
</dbReference>
<dbReference type="Proteomes" id="UP000033035">
    <property type="component" value="Unassembled WGS sequence"/>
</dbReference>
<name>A0A0F5IZP2_9BACT</name>
<feature type="compositionally biased region" description="Pro residues" evidence="1">
    <location>
        <begin position="543"/>
        <end position="558"/>
    </location>
</feature>
<dbReference type="PATRIC" id="fig|1203610.3.peg.4270"/>
<feature type="region of interest" description="Disordered" evidence="1">
    <location>
        <begin position="516"/>
        <end position="565"/>
    </location>
</feature>
<dbReference type="HOGENOM" id="CLU_463703_0_0_10"/>
<feature type="chain" id="PRO_5002489227" description="Major fimbrial subunit protein N-terminal domain-containing protein" evidence="2">
    <location>
        <begin position="21"/>
        <end position="586"/>
    </location>
</feature>
<evidence type="ECO:0008006" key="5">
    <source>
        <dbReference type="Google" id="ProtNLM"/>
    </source>
</evidence>
<dbReference type="STRING" id="1203610.HMPREF1536_04196"/>